<evidence type="ECO:0000256" key="8">
    <source>
        <dbReference type="ARBA" id="ARBA00073362"/>
    </source>
</evidence>
<dbReference type="InterPro" id="IPR050223">
    <property type="entry name" value="D-isomer_2-hydroxyacid_DH"/>
</dbReference>
<dbReference type="Pfam" id="PF02826">
    <property type="entry name" value="2-Hacid_dh_C"/>
    <property type="match status" value="1"/>
</dbReference>
<dbReference type="GO" id="GO:0005829">
    <property type="term" value="C:cytosol"/>
    <property type="evidence" value="ECO:0007669"/>
    <property type="project" value="TreeGrafter"/>
</dbReference>
<dbReference type="GO" id="GO:0051287">
    <property type="term" value="F:NAD binding"/>
    <property type="evidence" value="ECO:0007669"/>
    <property type="project" value="InterPro"/>
</dbReference>
<dbReference type="EC" id="1.1.1.79" evidence="6"/>
<dbReference type="PROSITE" id="PS00065">
    <property type="entry name" value="D_2_HYDROXYACID_DH_1"/>
    <property type="match status" value="1"/>
</dbReference>
<dbReference type="PANTHER" id="PTHR10996:SF283">
    <property type="entry name" value="GLYOXYLATE_HYDROXYPYRUVATE REDUCTASE B"/>
    <property type="match status" value="1"/>
</dbReference>
<dbReference type="GO" id="GO:0016618">
    <property type="term" value="F:hydroxypyruvate reductase [NAD(P)H] activity"/>
    <property type="evidence" value="ECO:0007669"/>
    <property type="project" value="UniProtKB-EC"/>
</dbReference>
<dbReference type="InterPro" id="IPR006140">
    <property type="entry name" value="D-isomer_DH_NAD-bd"/>
</dbReference>
<proteinExistence type="inferred from homology"/>
<dbReference type="GO" id="GO:0030267">
    <property type="term" value="F:glyoxylate reductase (NADPH) activity"/>
    <property type="evidence" value="ECO:0007669"/>
    <property type="project" value="UniProtKB-EC"/>
</dbReference>
<comment type="catalytic activity">
    <reaction evidence="2">
        <text>(R)-glycerate + NAD(+) = 3-hydroxypyruvate + NADH + H(+)</text>
        <dbReference type="Rhea" id="RHEA:17905"/>
        <dbReference type="ChEBI" id="CHEBI:15378"/>
        <dbReference type="ChEBI" id="CHEBI:16659"/>
        <dbReference type="ChEBI" id="CHEBI:17180"/>
        <dbReference type="ChEBI" id="CHEBI:57540"/>
        <dbReference type="ChEBI" id="CHEBI:57945"/>
        <dbReference type="EC" id="1.1.1.81"/>
    </reaction>
</comment>
<keyword evidence="13" id="KW-1185">Reference proteome</keyword>
<dbReference type="SUPFAM" id="SSF52283">
    <property type="entry name" value="Formate/glycerate dehydrogenase catalytic domain-like"/>
    <property type="match status" value="1"/>
</dbReference>
<comment type="catalytic activity">
    <reaction evidence="4">
        <text>glycolate + NADP(+) = glyoxylate + NADPH + H(+)</text>
        <dbReference type="Rhea" id="RHEA:10992"/>
        <dbReference type="ChEBI" id="CHEBI:15378"/>
        <dbReference type="ChEBI" id="CHEBI:29805"/>
        <dbReference type="ChEBI" id="CHEBI:36655"/>
        <dbReference type="ChEBI" id="CHEBI:57783"/>
        <dbReference type="ChEBI" id="CHEBI:58349"/>
        <dbReference type="EC" id="1.1.1.79"/>
    </reaction>
</comment>
<gene>
    <name evidence="12" type="ORF">SAMN05192532_103357</name>
</gene>
<accession>A0A1I2D289</accession>
<evidence type="ECO:0000256" key="9">
    <source>
        <dbReference type="RuleBase" id="RU003719"/>
    </source>
</evidence>
<dbReference type="Proteomes" id="UP000199516">
    <property type="component" value="Unassembled WGS sequence"/>
</dbReference>
<protein>
    <recommendedName>
        <fullName evidence="8">Glyoxylate/hydroxypyruvate reductase B</fullName>
        <ecNumber evidence="6">1.1.1.79</ecNumber>
        <ecNumber evidence="7">1.1.1.81</ecNumber>
    </recommendedName>
</protein>
<dbReference type="Pfam" id="PF00389">
    <property type="entry name" value="2-Hacid_dh"/>
    <property type="match status" value="1"/>
</dbReference>
<dbReference type="STRING" id="930128.SAMN05192532_103357"/>
<dbReference type="SUPFAM" id="SSF51735">
    <property type="entry name" value="NAD(P)-binding Rossmann-fold domains"/>
    <property type="match status" value="1"/>
</dbReference>
<evidence type="ECO:0000313" key="12">
    <source>
        <dbReference type="EMBL" id="SFE74667.1"/>
    </source>
</evidence>
<dbReference type="EC" id="1.1.1.81" evidence="7"/>
<feature type="domain" description="D-isomer specific 2-hydroxyacid dehydrogenase NAD-binding" evidence="11">
    <location>
        <begin position="151"/>
        <end position="329"/>
    </location>
</feature>
<evidence type="ECO:0000256" key="2">
    <source>
        <dbReference type="ARBA" id="ARBA00051801"/>
    </source>
</evidence>
<evidence type="ECO:0000313" key="13">
    <source>
        <dbReference type="Proteomes" id="UP000199516"/>
    </source>
</evidence>
<evidence type="ECO:0000256" key="1">
    <source>
        <dbReference type="ARBA" id="ARBA00023002"/>
    </source>
</evidence>
<comment type="catalytic activity">
    <reaction evidence="3">
        <text>(R)-glycerate + NADP(+) = 3-hydroxypyruvate + NADPH + H(+)</text>
        <dbReference type="Rhea" id="RHEA:18657"/>
        <dbReference type="ChEBI" id="CHEBI:15378"/>
        <dbReference type="ChEBI" id="CHEBI:16659"/>
        <dbReference type="ChEBI" id="CHEBI:17180"/>
        <dbReference type="ChEBI" id="CHEBI:57783"/>
        <dbReference type="ChEBI" id="CHEBI:58349"/>
        <dbReference type="EC" id="1.1.1.81"/>
    </reaction>
</comment>
<dbReference type="InterPro" id="IPR029752">
    <property type="entry name" value="D-isomer_DH_CS1"/>
</dbReference>
<evidence type="ECO:0000256" key="7">
    <source>
        <dbReference type="ARBA" id="ARBA00066674"/>
    </source>
</evidence>
<sequence length="365" mass="40449">MNLMLNGHRGIERKRSSLDMAGSAFSDKLVIGSERSGGGMLVKPYVYLTRKMPPAIVEKLERECRVSMWEKEEEPVPAEVLAREIEKADGIYCTVSDPIPRELIEKAARLKIISTMAVGYNNIDVDAAAEKNILVAHTPGVLTETTADLTFALLMAAARRLPEGIDTIRNDEWGAWVPFFLTGQDIHHSRLGIIGMGRIGEAVARRGTGFRMDIVYHNRSRKPEAERDIGARYVELDELLETSDFVCVTAPYTKETHHIIDKDALHKMKESAILVNSSRGGTVDEDALYDALKHGSIRGAGLDVFENEPIRSDHPLLSLPNVTALPHIGSASEKTRWKMAHMAADHLLQAFRGEEPDHVVVKPSS</sequence>
<dbReference type="EMBL" id="FONT01000003">
    <property type="protein sequence ID" value="SFE74667.1"/>
    <property type="molecule type" value="Genomic_DNA"/>
</dbReference>
<dbReference type="PANTHER" id="PTHR10996">
    <property type="entry name" value="2-HYDROXYACID DEHYDROGENASE-RELATED"/>
    <property type="match status" value="1"/>
</dbReference>
<dbReference type="AlphaFoldDB" id="A0A1I2D289"/>
<evidence type="ECO:0000259" key="11">
    <source>
        <dbReference type="Pfam" id="PF02826"/>
    </source>
</evidence>
<dbReference type="InterPro" id="IPR006139">
    <property type="entry name" value="D-isomer_2_OHA_DH_cat_dom"/>
</dbReference>
<dbReference type="Gene3D" id="3.40.50.720">
    <property type="entry name" value="NAD(P)-binding Rossmann-like Domain"/>
    <property type="match status" value="2"/>
</dbReference>
<evidence type="ECO:0000256" key="6">
    <source>
        <dbReference type="ARBA" id="ARBA00066661"/>
    </source>
</evidence>
<evidence type="ECO:0000256" key="5">
    <source>
        <dbReference type="ARBA" id="ARBA00061278"/>
    </source>
</evidence>
<keyword evidence="1 9" id="KW-0560">Oxidoreductase</keyword>
<dbReference type="InterPro" id="IPR036291">
    <property type="entry name" value="NAD(P)-bd_dom_sf"/>
</dbReference>
<reference evidence="12 13" key="1">
    <citation type="submission" date="2016-10" db="EMBL/GenBank/DDBJ databases">
        <authorList>
            <person name="de Groot N.N."/>
        </authorList>
    </citation>
    <scope>NUCLEOTIDE SEQUENCE [LARGE SCALE GENOMIC DNA]</scope>
    <source>
        <strain evidence="12 13">DSM 23995</strain>
    </source>
</reference>
<evidence type="ECO:0000259" key="10">
    <source>
        <dbReference type="Pfam" id="PF00389"/>
    </source>
</evidence>
<feature type="domain" description="D-isomer specific 2-hydroxyacid dehydrogenase catalytic" evidence="10">
    <location>
        <begin position="47"/>
        <end position="360"/>
    </location>
</feature>
<dbReference type="FunFam" id="3.40.50.720:FF:000026">
    <property type="entry name" value="Glyoxylate/hydroxypyruvate reductase B"/>
    <property type="match status" value="1"/>
</dbReference>
<evidence type="ECO:0000256" key="3">
    <source>
        <dbReference type="ARBA" id="ARBA00052239"/>
    </source>
</evidence>
<evidence type="ECO:0000256" key="4">
    <source>
        <dbReference type="ARBA" id="ARBA00052769"/>
    </source>
</evidence>
<name>A0A1I2D289_9BACI</name>
<dbReference type="CDD" id="cd05301">
    <property type="entry name" value="GDH"/>
    <property type="match status" value="1"/>
</dbReference>
<organism evidence="12 13">
    <name type="scientific">Alteribacillus iranensis</name>
    <dbReference type="NCBI Taxonomy" id="930128"/>
    <lineage>
        <taxon>Bacteria</taxon>
        <taxon>Bacillati</taxon>
        <taxon>Bacillota</taxon>
        <taxon>Bacilli</taxon>
        <taxon>Bacillales</taxon>
        <taxon>Bacillaceae</taxon>
        <taxon>Alteribacillus</taxon>
    </lineage>
</organism>
<comment type="similarity">
    <text evidence="5">Belongs to the D-isomer specific 2-hydroxyacid dehydrogenase family. GhrB subfamily.</text>
</comment>